<gene>
    <name evidence="1" type="ORF">KFK09_019323</name>
</gene>
<keyword evidence="2" id="KW-1185">Reference proteome</keyword>
<dbReference type="EMBL" id="JAGYWB010000013">
    <property type="protein sequence ID" value="KAI0501105.1"/>
    <property type="molecule type" value="Genomic_DNA"/>
</dbReference>
<evidence type="ECO:0000313" key="1">
    <source>
        <dbReference type="EMBL" id="KAI0501105.1"/>
    </source>
</evidence>
<comment type="caution">
    <text evidence="1">The sequence shown here is derived from an EMBL/GenBank/DDBJ whole genome shotgun (WGS) entry which is preliminary data.</text>
</comment>
<proteinExistence type="predicted"/>
<evidence type="ECO:0000313" key="2">
    <source>
        <dbReference type="Proteomes" id="UP000829196"/>
    </source>
</evidence>
<dbReference type="Proteomes" id="UP000829196">
    <property type="component" value="Unassembled WGS sequence"/>
</dbReference>
<organism evidence="1 2">
    <name type="scientific">Dendrobium nobile</name>
    <name type="common">Orchid</name>
    <dbReference type="NCBI Taxonomy" id="94219"/>
    <lineage>
        <taxon>Eukaryota</taxon>
        <taxon>Viridiplantae</taxon>
        <taxon>Streptophyta</taxon>
        <taxon>Embryophyta</taxon>
        <taxon>Tracheophyta</taxon>
        <taxon>Spermatophyta</taxon>
        <taxon>Magnoliopsida</taxon>
        <taxon>Liliopsida</taxon>
        <taxon>Asparagales</taxon>
        <taxon>Orchidaceae</taxon>
        <taxon>Epidendroideae</taxon>
        <taxon>Malaxideae</taxon>
        <taxon>Dendrobiinae</taxon>
        <taxon>Dendrobium</taxon>
    </lineage>
</organism>
<sequence length="103" mass="11867">MLPCQLIVTRLQPSMFRTYGHTHCRMKLRPLTARRSRALPTPGRTDAEHITFSSFQLKVSSRPPQRGDWRRVDEIPQSVNDEESGLISEKRCLLHNREARAAA</sequence>
<dbReference type="AlphaFoldDB" id="A0A8T3B3N5"/>
<protein>
    <submittedName>
        <fullName evidence="1">Uncharacterized protein</fullName>
    </submittedName>
</protein>
<name>A0A8T3B3N5_DENNO</name>
<reference evidence="1" key="1">
    <citation type="journal article" date="2022" name="Front. Genet.">
        <title>Chromosome-Scale Assembly of the Dendrobium nobile Genome Provides Insights Into the Molecular Mechanism of the Biosynthesis of the Medicinal Active Ingredient of Dendrobium.</title>
        <authorList>
            <person name="Xu Q."/>
            <person name="Niu S.-C."/>
            <person name="Li K.-L."/>
            <person name="Zheng P.-J."/>
            <person name="Zhang X.-J."/>
            <person name="Jia Y."/>
            <person name="Liu Y."/>
            <person name="Niu Y.-X."/>
            <person name="Yu L.-H."/>
            <person name="Chen D.-F."/>
            <person name="Zhang G.-Q."/>
        </authorList>
    </citation>
    <scope>NUCLEOTIDE SEQUENCE</scope>
    <source>
        <tissue evidence="1">Leaf</tissue>
    </source>
</reference>
<accession>A0A8T3B3N5</accession>